<dbReference type="InterPro" id="IPR011256">
    <property type="entry name" value="Reg_factor_effector_dom_sf"/>
</dbReference>
<dbReference type="PIRSF" id="PIRSF031644">
    <property type="entry name" value="UCP031644"/>
    <property type="match status" value="1"/>
</dbReference>
<reference evidence="2 3" key="1">
    <citation type="submission" date="2021-04" db="EMBL/GenBank/DDBJ databases">
        <title>Paenibacillus sp. DLE-14 whole genome sequence.</title>
        <authorList>
            <person name="Ham Y.J."/>
        </authorList>
    </citation>
    <scope>NUCLEOTIDE SEQUENCE [LARGE SCALE GENOMIC DNA]</scope>
    <source>
        <strain evidence="2 3">DLE-14</strain>
    </source>
</reference>
<gene>
    <name evidence="2" type="ORF">I8J30_27195</name>
</gene>
<accession>A0ABS5CKK1</accession>
<evidence type="ECO:0000259" key="1">
    <source>
        <dbReference type="Pfam" id="PF06445"/>
    </source>
</evidence>
<name>A0ABS5CKK1_9BACL</name>
<dbReference type="Proteomes" id="UP000673394">
    <property type="component" value="Unassembled WGS sequence"/>
</dbReference>
<dbReference type="SUPFAM" id="SSF55136">
    <property type="entry name" value="Probable bacterial effector-binding domain"/>
    <property type="match status" value="1"/>
</dbReference>
<dbReference type="RefSeq" id="WP_210663523.1">
    <property type="nucleotide sequence ID" value="NZ_JAGKSP010000017.1"/>
</dbReference>
<dbReference type="Gene3D" id="3.20.80.10">
    <property type="entry name" value="Regulatory factor, effector binding domain"/>
    <property type="match status" value="1"/>
</dbReference>
<proteinExistence type="predicted"/>
<dbReference type="InterPro" id="IPR008319">
    <property type="entry name" value="GyrI-like_CCH_Lin2189-like"/>
</dbReference>
<organism evidence="2 3">
    <name type="scientific">Paenibacillus lignilyticus</name>
    <dbReference type="NCBI Taxonomy" id="1172615"/>
    <lineage>
        <taxon>Bacteria</taxon>
        <taxon>Bacillati</taxon>
        <taxon>Bacillota</taxon>
        <taxon>Bacilli</taxon>
        <taxon>Bacillales</taxon>
        <taxon>Paenibacillaceae</taxon>
        <taxon>Paenibacillus</taxon>
    </lineage>
</organism>
<protein>
    <submittedName>
        <fullName evidence="2">GyrI-like domain-containing protein</fullName>
    </submittedName>
</protein>
<evidence type="ECO:0000313" key="2">
    <source>
        <dbReference type="EMBL" id="MBP3966396.1"/>
    </source>
</evidence>
<evidence type="ECO:0000313" key="3">
    <source>
        <dbReference type="Proteomes" id="UP000673394"/>
    </source>
</evidence>
<dbReference type="InterPro" id="IPR029442">
    <property type="entry name" value="GyrI-like"/>
</dbReference>
<dbReference type="EMBL" id="JAGKSP010000017">
    <property type="protein sequence ID" value="MBP3966396.1"/>
    <property type="molecule type" value="Genomic_DNA"/>
</dbReference>
<comment type="caution">
    <text evidence="2">The sequence shown here is derived from an EMBL/GenBank/DDBJ whole genome shotgun (WGS) entry which is preliminary data.</text>
</comment>
<feature type="domain" description="GyrI-like small molecule binding" evidence="1">
    <location>
        <begin position="19"/>
        <end position="199"/>
    </location>
</feature>
<dbReference type="Pfam" id="PF06445">
    <property type="entry name" value="GyrI-like"/>
    <property type="match status" value="1"/>
</dbReference>
<sequence>MDKLDLTKTDKTYYGASKKPELIALPVLPYLQMTGSGSPESDAFKAAIEAMYTAAYSIKALCKQAEQDFTVAKLEGLWWVEDMSLDPLETPRELWQWTLLIRQPDYVTAAIAEEGLQTAMKKKPHMPVERVSFGQLSEGTCVQMLHVGPFSTEPETLAIMYAYIEEQGLAISGKHHEIYLSDFRKTAEESLRTILRYPVSK</sequence>
<keyword evidence="3" id="KW-1185">Reference proteome</keyword>